<evidence type="ECO:0000313" key="2">
    <source>
        <dbReference type="EMBL" id="CAB3249610.1"/>
    </source>
</evidence>
<dbReference type="EMBL" id="CADEBC010000540">
    <property type="protein sequence ID" value="CAB3249610.1"/>
    <property type="molecule type" value="Genomic_DNA"/>
</dbReference>
<evidence type="ECO:0000313" key="3">
    <source>
        <dbReference type="Proteomes" id="UP000494106"/>
    </source>
</evidence>
<feature type="region of interest" description="Disordered" evidence="1">
    <location>
        <begin position="12"/>
        <end position="68"/>
    </location>
</feature>
<sequence length="108" mass="12340">MRSQLMVCSYCRPWKPPTQEPQNQKKRKITSNVEDNASVGKSSEGDPAPAFESTSTLEDGDNCHKNDIGRWVGRSFVMTTEMRMEMLKRCWAPPENYDYAGDAFETKI</sequence>
<dbReference type="Proteomes" id="UP000494106">
    <property type="component" value="Unassembled WGS sequence"/>
</dbReference>
<protein>
    <submittedName>
        <fullName evidence="2">Uncharacterized protein</fullName>
    </submittedName>
</protein>
<dbReference type="AlphaFoldDB" id="A0A8S1AJW9"/>
<keyword evidence="3" id="KW-1185">Reference proteome</keyword>
<dbReference type="OrthoDB" id="10562246at2759"/>
<reference evidence="2 3" key="1">
    <citation type="submission" date="2020-04" db="EMBL/GenBank/DDBJ databases">
        <authorList>
            <person name="Wallbank WR R."/>
            <person name="Pardo Diaz C."/>
            <person name="Kozak K."/>
            <person name="Martin S."/>
            <person name="Jiggins C."/>
            <person name="Moest M."/>
            <person name="Warren A I."/>
            <person name="Byers J.R.P. K."/>
            <person name="Montejo-Kovacevich G."/>
            <person name="Yen C E."/>
        </authorList>
    </citation>
    <scope>NUCLEOTIDE SEQUENCE [LARGE SCALE GENOMIC DNA]</scope>
</reference>
<name>A0A8S1AJW9_ARCPL</name>
<gene>
    <name evidence="2" type="ORF">APLA_LOCUS12136</name>
</gene>
<feature type="compositionally biased region" description="Polar residues" evidence="1">
    <location>
        <begin position="30"/>
        <end position="41"/>
    </location>
</feature>
<accession>A0A8S1AJW9</accession>
<evidence type="ECO:0000256" key="1">
    <source>
        <dbReference type="SAM" id="MobiDB-lite"/>
    </source>
</evidence>
<organism evidence="2 3">
    <name type="scientific">Arctia plantaginis</name>
    <name type="common">Wood tiger moth</name>
    <name type="synonym">Phalaena plantaginis</name>
    <dbReference type="NCBI Taxonomy" id="874455"/>
    <lineage>
        <taxon>Eukaryota</taxon>
        <taxon>Metazoa</taxon>
        <taxon>Ecdysozoa</taxon>
        <taxon>Arthropoda</taxon>
        <taxon>Hexapoda</taxon>
        <taxon>Insecta</taxon>
        <taxon>Pterygota</taxon>
        <taxon>Neoptera</taxon>
        <taxon>Endopterygota</taxon>
        <taxon>Lepidoptera</taxon>
        <taxon>Glossata</taxon>
        <taxon>Ditrysia</taxon>
        <taxon>Noctuoidea</taxon>
        <taxon>Erebidae</taxon>
        <taxon>Arctiinae</taxon>
        <taxon>Arctia</taxon>
    </lineage>
</organism>
<proteinExistence type="predicted"/>
<comment type="caution">
    <text evidence="2">The sequence shown here is derived from an EMBL/GenBank/DDBJ whole genome shotgun (WGS) entry which is preliminary data.</text>
</comment>